<evidence type="ECO:0000256" key="1">
    <source>
        <dbReference type="ARBA" id="ARBA00004589"/>
    </source>
</evidence>
<dbReference type="InterPro" id="IPR016054">
    <property type="entry name" value="LY6_UPA_recep-like"/>
</dbReference>
<comment type="subunit">
    <text evidence="2">Interacts with T-cell surface antigen CD2.</text>
</comment>
<dbReference type="OMA" id="CWKMSQC"/>
<keyword evidence="8" id="KW-0325">Glycoprotein</keyword>
<keyword evidence="16" id="KW-1185">Reference proteome</keyword>
<dbReference type="RefSeq" id="XP_004913413.2">
    <property type="nucleotide sequence ID" value="XM_004913356.4"/>
</dbReference>
<evidence type="ECO:0000313" key="16">
    <source>
        <dbReference type="Proteomes" id="UP000008143"/>
    </source>
</evidence>
<comment type="subcellular location">
    <subcellularLocation>
        <location evidence="1">Membrane</location>
        <topology evidence="1">Lipid-anchor</topology>
        <topology evidence="1">GPI-anchor</topology>
    </subcellularLocation>
</comment>
<evidence type="ECO:0000313" key="17">
    <source>
        <dbReference type="RefSeq" id="XP_004913413.2"/>
    </source>
</evidence>
<dbReference type="Xenbase" id="XB-GENE-1001285">
    <property type="gene designation" value="cd59"/>
</dbReference>
<organism evidence="16 17">
    <name type="scientific">Xenopus tropicalis</name>
    <name type="common">Western clawed frog</name>
    <name type="synonym">Silurana tropicalis</name>
    <dbReference type="NCBI Taxonomy" id="8364"/>
    <lineage>
        <taxon>Eukaryota</taxon>
        <taxon>Metazoa</taxon>
        <taxon>Chordata</taxon>
        <taxon>Craniata</taxon>
        <taxon>Vertebrata</taxon>
        <taxon>Euteleostomi</taxon>
        <taxon>Amphibia</taxon>
        <taxon>Batrachia</taxon>
        <taxon>Anura</taxon>
        <taxon>Pipoidea</taxon>
        <taxon>Pipidae</taxon>
        <taxon>Xenopodinae</taxon>
        <taxon>Xenopus</taxon>
        <taxon>Silurana</taxon>
    </lineage>
</organism>
<dbReference type="CTD" id="966"/>
<dbReference type="GeneID" id="100499403"/>
<evidence type="ECO:0000256" key="8">
    <source>
        <dbReference type="ARBA" id="ARBA00023180"/>
    </source>
</evidence>
<feature type="transmembrane region" description="Helical" evidence="13">
    <location>
        <begin position="103"/>
        <end position="121"/>
    </location>
</feature>
<evidence type="ECO:0000313" key="18">
    <source>
        <dbReference type="Xenbase" id="XB-GENE-1001285"/>
    </source>
</evidence>
<keyword evidence="5 14" id="KW-0732">Signal</keyword>
<dbReference type="GO" id="GO:0016042">
    <property type="term" value="P:lipid catabolic process"/>
    <property type="evidence" value="ECO:0007669"/>
    <property type="project" value="InterPro"/>
</dbReference>
<evidence type="ECO:0000256" key="3">
    <source>
        <dbReference type="ARBA" id="ARBA00015038"/>
    </source>
</evidence>
<keyword evidence="6 13" id="KW-0472">Membrane</keyword>
<dbReference type="SMART" id="SM00134">
    <property type="entry name" value="LU"/>
    <property type="match status" value="1"/>
</dbReference>
<evidence type="ECO:0000256" key="7">
    <source>
        <dbReference type="ARBA" id="ARBA00023157"/>
    </source>
</evidence>
<dbReference type="GO" id="GO:0098552">
    <property type="term" value="C:side of membrane"/>
    <property type="evidence" value="ECO:0007669"/>
    <property type="project" value="UniProtKB-KW"/>
</dbReference>
<evidence type="ECO:0000256" key="6">
    <source>
        <dbReference type="ARBA" id="ARBA00023136"/>
    </source>
</evidence>
<dbReference type="GO" id="GO:0008047">
    <property type="term" value="F:enzyme activator activity"/>
    <property type="evidence" value="ECO:0007669"/>
    <property type="project" value="InterPro"/>
</dbReference>
<proteinExistence type="predicted"/>
<keyword evidence="13" id="KW-1133">Transmembrane helix</keyword>
<dbReference type="PROSITE" id="PS00983">
    <property type="entry name" value="LY6_UPAR"/>
    <property type="match status" value="1"/>
</dbReference>
<feature type="domain" description="UPAR/Ly6" evidence="15">
    <location>
        <begin position="27"/>
        <end position="110"/>
    </location>
</feature>
<dbReference type="AlphaFoldDB" id="A0A8J0R304"/>
<dbReference type="GO" id="GO:0007586">
    <property type="term" value="P:digestion"/>
    <property type="evidence" value="ECO:0007669"/>
    <property type="project" value="InterPro"/>
</dbReference>
<evidence type="ECO:0000256" key="9">
    <source>
        <dbReference type="ARBA" id="ARBA00023288"/>
    </source>
</evidence>
<evidence type="ECO:0000256" key="2">
    <source>
        <dbReference type="ARBA" id="ARBA00011481"/>
    </source>
</evidence>
<reference evidence="17" key="1">
    <citation type="submission" date="2025-08" db="UniProtKB">
        <authorList>
            <consortium name="RefSeq"/>
        </authorList>
    </citation>
    <scope>IDENTIFICATION</scope>
    <source>
        <strain evidence="17">Nigerian</strain>
        <tissue evidence="17">Liver and blood</tissue>
    </source>
</reference>
<feature type="signal peptide" evidence="14">
    <location>
        <begin position="1"/>
        <end position="26"/>
    </location>
</feature>
<keyword evidence="7" id="KW-1015">Disulfide bond</keyword>
<dbReference type="InterPro" id="IPR056949">
    <property type="entry name" value="CD59"/>
</dbReference>
<dbReference type="Pfam" id="PF25152">
    <property type="entry name" value="CD59"/>
    <property type="match status" value="1"/>
</dbReference>
<keyword evidence="9" id="KW-0449">Lipoprotein</keyword>
<keyword evidence="4" id="KW-0336">GPI-anchor</keyword>
<dbReference type="Gene3D" id="2.10.60.10">
    <property type="entry name" value="CD59"/>
    <property type="match status" value="1"/>
</dbReference>
<name>A0A8J0R304_XENTR</name>
<accession>A0A8J0R304</accession>
<dbReference type="CDD" id="cd23554">
    <property type="entry name" value="TFP_LU_ECD_CD59"/>
    <property type="match status" value="1"/>
</dbReference>
<evidence type="ECO:0000256" key="10">
    <source>
        <dbReference type="ARBA" id="ARBA00029920"/>
    </source>
</evidence>
<feature type="chain" id="PRO_5035185127" description="CD59 glycoprotein" evidence="14">
    <location>
        <begin position="27"/>
        <end position="122"/>
    </location>
</feature>
<dbReference type="PROSITE" id="PS51342">
    <property type="entry name" value="COLIPASE_2"/>
    <property type="match status" value="1"/>
</dbReference>
<keyword evidence="13" id="KW-0812">Transmembrane</keyword>
<evidence type="ECO:0000256" key="14">
    <source>
        <dbReference type="SAM" id="SignalP"/>
    </source>
</evidence>
<dbReference type="InterPro" id="IPR001981">
    <property type="entry name" value="Colipase"/>
</dbReference>
<evidence type="ECO:0000256" key="11">
    <source>
        <dbReference type="ARBA" id="ARBA00031590"/>
    </source>
</evidence>
<evidence type="ECO:0000259" key="15">
    <source>
        <dbReference type="SMART" id="SM00134"/>
    </source>
</evidence>
<dbReference type="Proteomes" id="UP000008143">
    <property type="component" value="Chromosome 4"/>
</dbReference>
<dbReference type="SUPFAM" id="SSF57302">
    <property type="entry name" value="Snake toxin-like"/>
    <property type="match status" value="1"/>
</dbReference>
<sequence length="122" mass="13180">MKSVCDFRVGVILALVVLSLCSYGAALQCYSCPGFSKSCETTTTCTGSQNACLKLTVADSSTYRCTDMSRCEREFIKQDFGDITNYKYGCCQKNLCNSSMTSLPSAGLLLSLAAALLLVFCR</sequence>
<evidence type="ECO:0000256" key="12">
    <source>
        <dbReference type="ARBA" id="ARBA00031867"/>
    </source>
</evidence>
<dbReference type="OrthoDB" id="10011411at2759"/>
<protein>
    <recommendedName>
        <fullName evidence="3">CD59 glycoprotein</fullName>
    </recommendedName>
    <alternativeName>
        <fullName evidence="11">MAC-inhibitory protein</fullName>
    </alternativeName>
    <alternativeName>
        <fullName evidence="12">Membrane attack complex inhibition factor</fullName>
    </alternativeName>
    <alternativeName>
        <fullName evidence="10">Protectin</fullName>
    </alternativeName>
</protein>
<evidence type="ECO:0000256" key="13">
    <source>
        <dbReference type="SAM" id="Phobius"/>
    </source>
</evidence>
<dbReference type="InterPro" id="IPR045860">
    <property type="entry name" value="Snake_toxin-like_sf"/>
</dbReference>
<evidence type="ECO:0000256" key="5">
    <source>
        <dbReference type="ARBA" id="ARBA00022729"/>
    </source>
</evidence>
<dbReference type="GO" id="GO:0005576">
    <property type="term" value="C:extracellular region"/>
    <property type="evidence" value="ECO:0007669"/>
    <property type="project" value="InterPro"/>
</dbReference>
<dbReference type="KEGG" id="xtr:100499403"/>
<dbReference type="AGR" id="Xenbase:XB-GENE-1001285"/>
<evidence type="ECO:0000256" key="4">
    <source>
        <dbReference type="ARBA" id="ARBA00022622"/>
    </source>
</evidence>
<gene>
    <name evidence="17 18" type="primary">cd59</name>
</gene>
<dbReference type="InterPro" id="IPR018363">
    <property type="entry name" value="CD59_antigen_CS"/>
</dbReference>